<feature type="transmembrane region" description="Helical" evidence="6">
    <location>
        <begin position="102"/>
        <end position="124"/>
    </location>
</feature>
<reference evidence="7 8" key="1">
    <citation type="journal article" date="2019" name="Sci. Rep.">
        <title>Sulfobacillus thermotolerans: new insights into resistance and metabolic capacities of acidophilic chemolithotrophs.</title>
        <authorList>
            <person name="Panyushkina A.E."/>
            <person name="Babenko V.V."/>
            <person name="Nikitina A.S."/>
            <person name="Selezneva O.V."/>
            <person name="Tsaplina I.A."/>
            <person name="Letarova M.A."/>
            <person name="Kostryukova E.S."/>
            <person name="Letarov A.V."/>
        </authorList>
    </citation>
    <scope>NUCLEOTIDE SEQUENCE [LARGE SCALE GENOMIC DNA]</scope>
    <source>
        <strain evidence="7 8">Kr1</strain>
    </source>
</reference>
<dbReference type="EMBL" id="CP019454">
    <property type="protein sequence ID" value="AUW94299.1"/>
    <property type="molecule type" value="Genomic_DNA"/>
</dbReference>
<dbReference type="Proteomes" id="UP000325292">
    <property type="component" value="Chromosome"/>
</dbReference>
<evidence type="ECO:0000256" key="1">
    <source>
        <dbReference type="ARBA" id="ARBA00004651"/>
    </source>
</evidence>
<gene>
    <name evidence="7" type="ORF">BXT84_10420</name>
</gene>
<keyword evidence="4 6" id="KW-1133">Transmembrane helix</keyword>
<dbReference type="Gene3D" id="1.20.1740.10">
    <property type="entry name" value="Amino acid/polyamine transporter I"/>
    <property type="match status" value="1"/>
</dbReference>
<comment type="subcellular location">
    <subcellularLocation>
        <location evidence="1">Cell membrane</location>
        <topology evidence="1">Multi-pass membrane protein</topology>
    </subcellularLocation>
</comment>
<evidence type="ECO:0000256" key="2">
    <source>
        <dbReference type="ARBA" id="ARBA00022475"/>
    </source>
</evidence>
<feature type="transmembrane region" description="Helical" evidence="6">
    <location>
        <begin position="24"/>
        <end position="47"/>
    </location>
</feature>
<dbReference type="Pfam" id="PF13520">
    <property type="entry name" value="AA_permease_2"/>
    <property type="match status" value="1"/>
</dbReference>
<keyword evidence="2" id="KW-1003">Cell membrane</keyword>
<evidence type="ECO:0000256" key="5">
    <source>
        <dbReference type="ARBA" id="ARBA00023136"/>
    </source>
</evidence>
<dbReference type="PIRSF" id="PIRSF006060">
    <property type="entry name" value="AA_transporter"/>
    <property type="match status" value="1"/>
</dbReference>
<accession>A0ABM6RSJ9</accession>
<feature type="transmembrane region" description="Helical" evidence="6">
    <location>
        <begin position="437"/>
        <end position="458"/>
    </location>
</feature>
<feature type="transmembrane region" description="Helical" evidence="6">
    <location>
        <begin position="266"/>
        <end position="288"/>
    </location>
</feature>
<dbReference type="InterPro" id="IPR002293">
    <property type="entry name" value="AA/rel_permease1"/>
</dbReference>
<name>A0ABM6RSJ9_9FIRM</name>
<feature type="transmembrane region" description="Helical" evidence="6">
    <location>
        <begin position="369"/>
        <end position="388"/>
    </location>
</feature>
<keyword evidence="3 6" id="KW-0812">Transmembrane</keyword>
<sequence>MAENRALGQDVGQLQPPQQLAKDLGWLAVIGLGITSEVGAGIFYLTAQVQAEVPGIGPHVPLALIVDALLATVLALTYWFFSHSIAGAGGEYLFVSRSLGPQAGFIVHVVSWFGATASMGFLAYTAPSFLSAALMPIASGLGTWLATPMGTVVAGLIMIWGAWAIHARGVKHVGTLVKVATAVIAVAASMVIVVGFAHGPTALAQRLAEKDHLSFAFLNAHAGASPHWMAFLEALPILYFAYAGLRSTTYAGGEVRQARKVVSGSVLVVLGLVAILYVTFALALYHMAPWSVIAGLIATGHKSLANASALTGLFLPAWAAILLSFAVAAIVFKTILPGMMGQSRMLLAFAEDGLVPQGLTHLSSKKTPVRALTVGAALASVVLIQTGLTGTPFGVAASVLAGAIVHAALGLGLIMMPRMAPGLFAANQSWLAGRPGLRVALGTLMILIGGGMGVLVVIPEIANPWYDNPLFEVALFAVIGIALYRNYWQNVQRTQSEQAHRSKFFPAPQELEAVQQDA</sequence>
<feature type="transmembrane region" description="Helical" evidence="6">
    <location>
        <begin position="394"/>
        <end position="416"/>
    </location>
</feature>
<protein>
    <recommendedName>
        <fullName evidence="9">Amino acid permease</fullName>
    </recommendedName>
</protein>
<evidence type="ECO:0008006" key="9">
    <source>
        <dbReference type="Google" id="ProtNLM"/>
    </source>
</evidence>
<organism evidence="7 8">
    <name type="scientific">Sulfobacillus thermotolerans</name>
    <dbReference type="NCBI Taxonomy" id="338644"/>
    <lineage>
        <taxon>Bacteria</taxon>
        <taxon>Bacillati</taxon>
        <taxon>Bacillota</taxon>
        <taxon>Clostridia</taxon>
        <taxon>Eubacteriales</taxon>
        <taxon>Clostridiales Family XVII. Incertae Sedis</taxon>
        <taxon>Sulfobacillus</taxon>
    </lineage>
</organism>
<proteinExistence type="predicted"/>
<dbReference type="InterPro" id="IPR050367">
    <property type="entry name" value="APC_superfamily"/>
</dbReference>
<keyword evidence="5 6" id="KW-0472">Membrane</keyword>
<feature type="transmembrane region" description="Helical" evidence="6">
    <location>
        <begin position="227"/>
        <end position="245"/>
    </location>
</feature>
<evidence type="ECO:0000256" key="3">
    <source>
        <dbReference type="ARBA" id="ARBA00022692"/>
    </source>
</evidence>
<evidence type="ECO:0000256" key="4">
    <source>
        <dbReference type="ARBA" id="ARBA00022989"/>
    </source>
</evidence>
<dbReference type="PANTHER" id="PTHR42770:SF7">
    <property type="entry name" value="MEMBRANE PROTEIN"/>
    <property type="match status" value="1"/>
</dbReference>
<feature type="transmembrane region" description="Helical" evidence="6">
    <location>
        <begin position="144"/>
        <end position="164"/>
    </location>
</feature>
<feature type="transmembrane region" description="Helical" evidence="6">
    <location>
        <begin position="176"/>
        <end position="197"/>
    </location>
</feature>
<evidence type="ECO:0000256" key="6">
    <source>
        <dbReference type="SAM" id="Phobius"/>
    </source>
</evidence>
<feature type="transmembrane region" description="Helical" evidence="6">
    <location>
        <begin position="59"/>
        <end position="81"/>
    </location>
</feature>
<dbReference type="PANTHER" id="PTHR42770">
    <property type="entry name" value="AMINO ACID TRANSPORTER-RELATED"/>
    <property type="match status" value="1"/>
</dbReference>
<keyword evidence="8" id="KW-1185">Reference proteome</keyword>
<evidence type="ECO:0000313" key="7">
    <source>
        <dbReference type="EMBL" id="AUW94299.1"/>
    </source>
</evidence>
<feature type="transmembrane region" description="Helical" evidence="6">
    <location>
        <begin position="470"/>
        <end position="488"/>
    </location>
</feature>
<feature type="transmembrane region" description="Helical" evidence="6">
    <location>
        <begin position="308"/>
        <end position="336"/>
    </location>
</feature>
<evidence type="ECO:0000313" key="8">
    <source>
        <dbReference type="Proteomes" id="UP000325292"/>
    </source>
</evidence>